<dbReference type="SMART" id="SM00209">
    <property type="entry name" value="TSP1"/>
    <property type="match status" value="3"/>
</dbReference>
<dbReference type="InterPro" id="IPR000884">
    <property type="entry name" value="TSP1_rpt"/>
</dbReference>
<keyword evidence="6" id="KW-1185">Reference proteome</keyword>
<evidence type="ECO:0000313" key="6">
    <source>
        <dbReference type="Proteomes" id="UP000549394"/>
    </source>
</evidence>
<feature type="compositionally biased region" description="Basic residues" evidence="1">
    <location>
        <begin position="751"/>
        <end position="763"/>
    </location>
</feature>
<dbReference type="InterPro" id="IPR000742">
    <property type="entry name" value="EGF"/>
</dbReference>
<evidence type="ECO:0000313" key="5">
    <source>
        <dbReference type="EMBL" id="CAD5111690.1"/>
    </source>
</evidence>
<dbReference type="EMBL" id="CAJFCJ010000002">
    <property type="protein sequence ID" value="CAD5111690.1"/>
    <property type="molecule type" value="Genomic_DNA"/>
</dbReference>
<dbReference type="PROSITE" id="PS01186">
    <property type="entry name" value="EGF_2"/>
    <property type="match status" value="1"/>
</dbReference>
<keyword evidence="2" id="KW-0812">Transmembrane</keyword>
<evidence type="ECO:0000256" key="1">
    <source>
        <dbReference type="SAM" id="MobiDB-lite"/>
    </source>
</evidence>
<evidence type="ECO:0000256" key="2">
    <source>
        <dbReference type="SAM" id="Phobius"/>
    </source>
</evidence>
<dbReference type="Pfam" id="PF00090">
    <property type="entry name" value="TSP_1"/>
    <property type="match status" value="1"/>
</dbReference>
<feature type="domain" description="EGF-like" evidence="3 4">
    <location>
        <begin position="358"/>
        <end position="369"/>
    </location>
</feature>
<gene>
    <name evidence="5" type="ORF">DGYR_LOCUS941</name>
</gene>
<dbReference type="OrthoDB" id="446173at2759"/>
<keyword evidence="2" id="KW-0472">Membrane</keyword>
<accession>A0A7I8V7E3</accession>
<feature type="region of interest" description="Disordered" evidence="1">
    <location>
        <begin position="729"/>
        <end position="763"/>
    </location>
</feature>
<dbReference type="Gene3D" id="2.20.100.10">
    <property type="entry name" value="Thrombospondin type-1 (TSP1) repeat"/>
    <property type="match status" value="2"/>
</dbReference>
<dbReference type="InterPro" id="IPR036383">
    <property type="entry name" value="TSP1_rpt_sf"/>
</dbReference>
<evidence type="ECO:0000259" key="3">
    <source>
        <dbReference type="PROSITE" id="PS00022"/>
    </source>
</evidence>
<sequence>MTNGVRIDETYIRYSFVELPLGLSSARKGFGKNFRLSDFQRNLPRIDKNIRPGYWSNDGRRSKKTYVQWFKDWYSYCERIRRNSVEKISTCFWLKIKEALMNFRQERDIKSRIKSAYRRQWRRSYFLLDNVIASYFANYIECDKTNGISKWCPNPCGLTKDDNPCLLINNVQRTDKNCVKTNKGLFENDFYCKCEFGFEWARNVSRCIEINLCNPRQDFKTCQPNGTLKCVKIQTADILARDIKCECLPEYEGVFCNKPRNACNTQPNGYTAKYKGNFLCRVKTTDSTIQALKGAACIPQIGSPNYDCTCPEGFYSDPSIRLPNCYSNEKNKILESPKCNLVCKKGYCALNSYGIPQCICAKGYRGEDCGYKNPQWEQWAEWSATCKPCQRQDFQKRMRRRRHNGIGINDYPQVLTREGLWVKDTRDVESENCPRYPCIIHGKWGEWQKWSQCTKRCQIGQKTSMRSCIFDMNVKYSCKVYKAIDCIPVVKGLPCKGPTFRVNVCNLRPCRTGEISDAVVRGSNQYGNWRTWSKCSEICGEGLRIRMRDCPLDSCFGTSFMSEKCFNNAGCLKKKSFENWQSWSLCNYKTSKAVGNMTKQRCFRQRECKRKEGCAGVAKVASLCVLNYCLGDSETFYVSMLYGIRALKAYKKNANANAGLYPDSTQQSKPQNENRILIYIVVISSFIAILVLIGLFLLFRELIFNKRKEKIFSETEKTLILEGLAHPPGYGLISPLSSESAETEEKEEKMKKKKKKKKSKKKD</sequence>
<dbReference type="PROSITE" id="PS00022">
    <property type="entry name" value="EGF_1"/>
    <property type="match status" value="1"/>
</dbReference>
<name>A0A7I8V7E3_9ANNE</name>
<dbReference type="SUPFAM" id="SSF82895">
    <property type="entry name" value="TSP-1 type 1 repeat"/>
    <property type="match status" value="2"/>
</dbReference>
<reference evidence="5 6" key="1">
    <citation type="submission" date="2020-08" db="EMBL/GenBank/DDBJ databases">
        <authorList>
            <person name="Hejnol A."/>
        </authorList>
    </citation>
    <scope>NUCLEOTIDE SEQUENCE [LARGE SCALE GENOMIC DNA]</scope>
</reference>
<keyword evidence="2" id="KW-1133">Transmembrane helix</keyword>
<proteinExistence type="predicted"/>
<comment type="caution">
    <text evidence="5">The sequence shown here is derived from an EMBL/GenBank/DDBJ whole genome shotgun (WGS) entry which is preliminary data.</text>
</comment>
<dbReference type="PROSITE" id="PS50092">
    <property type="entry name" value="TSP1"/>
    <property type="match status" value="2"/>
</dbReference>
<organism evidence="5 6">
    <name type="scientific">Dimorphilus gyrociliatus</name>
    <dbReference type="NCBI Taxonomy" id="2664684"/>
    <lineage>
        <taxon>Eukaryota</taxon>
        <taxon>Metazoa</taxon>
        <taxon>Spiralia</taxon>
        <taxon>Lophotrochozoa</taxon>
        <taxon>Annelida</taxon>
        <taxon>Polychaeta</taxon>
        <taxon>Polychaeta incertae sedis</taxon>
        <taxon>Dinophilidae</taxon>
        <taxon>Dimorphilus</taxon>
    </lineage>
</organism>
<dbReference type="AlphaFoldDB" id="A0A7I8V7E3"/>
<protein>
    <submittedName>
        <fullName evidence="5">DgyrCDS976</fullName>
    </submittedName>
</protein>
<feature type="transmembrane region" description="Helical" evidence="2">
    <location>
        <begin position="676"/>
        <end position="699"/>
    </location>
</feature>
<evidence type="ECO:0000259" key="4">
    <source>
        <dbReference type="PROSITE" id="PS01186"/>
    </source>
</evidence>
<dbReference type="Proteomes" id="UP000549394">
    <property type="component" value="Unassembled WGS sequence"/>
</dbReference>